<dbReference type="GO" id="GO:0005829">
    <property type="term" value="C:cytosol"/>
    <property type="evidence" value="ECO:0007669"/>
    <property type="project" value="TreeGrafter"/>
</dbReference>
<feature type="chain" id="PRO_5045705171" evidence="2">
    <location>
        <begin position="18"/>
        <end position="281"/>
    </location>
</feature>
<proteinExistence type="predicted"/>
<dbReference type="PANTHER" id="PTHR15644:SF2">
    <property type="entry name" value="OSTEOPETROSIS-ASSOCIATED TRANSMEMBRANE PROTEIN 1"/>
    <property type="match status" value="1"/>
</dbReference>
<gene>
    <name evidence="4" type="primary">LOC113393262</name>
</gene>
<reference evidence="4" key="1">
    <citation type="submission" date="2025-08" db="UniProtKB">
        <authorList>
            <consortium name="RefSeq"/>
        </authorList>
    </citation>
    <scope>IDENTIFICATION</scope>
    <source>
        <tissue evidence="4">Whole body</tissue>
    </source>
</reference>
<dbReference type="AlphaFoldDB" id="A0A8B8HLW4"/>
<keyword evidence="1" id="KW-0472">Membrane</keyword>
<keyword evidence="3" id="KW-1185">Reference proteome</keyword>
<accession>A0A8B8HLW4</accession>
<evidence type="ECO:0000313" key="4">
    <source>
        <dbReference type="RefSeq" id="XP_026485839.2"/>
    </source>
</evidence>
<sequence length="281" mass="32627">MLKYMFIVLCPLSFLKADYQIYSKLQSNLILQYNGSNHFTHNPEKCYEILQDFSEQASNFTLCSILNSKPITLCERCVEKYVTFRDKYEELLNTTINGTSCRSIFISQDRLNAVQEYHDNILSIWNKGNCNGCFDWIQGKPSLKNDTIRFYKMTNDTMDCIVKNMDPDNTEVCNRCIQSYMQLDNFYKTLSSDSIGVDSVCMDIVDSMNATRYIWSKNLNCCKLRKKPEVVFLCCAGIIAILPLIYYLTVRFCGPIRDLPNVLKQSRFKQTILRSINGRND</sequence>
<keyword evidence="1 4" id="KW-0812">Transmembrane</keyword>
<feature type="signal peptide" evidence="2">
    <location>
        <begin position="1"/>
        <end position="17"/>
    </location>
</feature>
<dbReference type="InterPro" id="IPR019172">
    <property type="entry name" value="Osteopetrosis-assoc_TM_1"/>
</dbReference>
<name>A0A8B8HLW4_VANTA</name>
<dbReference type="PANTHER" id="PTHR15644">
    <property type="entry name" value="OSTEOPETROSIS ASSOCIATED TRANSMEMBRANE PROTEIN 1"/>
    <property type="match status" value="1"/>
</dbReference>
<keyword evidence="2" id="KW-0732">Signal</keyword>
<protein>
    <submittedName>
        <fullName evidence="4">Osteopetrosis-associated transmembrane protein 1</fullName>
    </submittedName>
</protein>
<dbReference type="OMA" id="LKCCQRE"/>
<evidence type="ECO:0000313" key="3">
    <source>
        <dbReference type="Proteomes" id="UP001652626"/>
    </source>
</evidence>
<dbReference type="Pfam" id="PF09777">
    <property type="entry name" value="OSTMP1"/>
    <property type="match status" value="1"/>
</dbReference>
<feature type="transmembrane region" description="Helical" evidence="1">
    <location>
        <begin position="230"/>
        <end position="249"/>
    </location>
</feature>
<dbReference type="GeneID" id="113393262"/>
<keyword evidence="1" id="KW-1133">Transmembrane helix</keyword>
<evidence type="ECO:0000256" key="1">
    <source>
        <dbReference type="SAM" id="Phobius"/>
    </source>
</evidence>
<dbReference type="Proteomes" id="UP001652626">
    <property type="component" value="Chromosome 6"/>
</dbReference>
<dbReference type="OrthoDB" id="8021850at2759"/>
<dbReference type="RefSeq" id="XP_026485839.2">
    <property type="nucleotide sequence ID" value="XM_026630054.2"/>
</dbReference>
<evidence type="ECO:0000256" key="2">
    <source>
        <dbReference type="SAM" id="SignalP"/>
    </source>
</evidence>
<organism evidence="3 4">
    <name type="scientific">Vanessa tameamea</name>
    <name type="common">Kamehameha butterfly</name>
    <dbReference type="NCBI Taxonomy" id="334116"/>
    <lineage>
        <taxon>Eukaryota</taxon>
        <taxon>Metazoa</taxon>
        <taxon>Ecdysozoa</taxon>
        <taxon>Arthropoda</taxon>
        <taxon>Hexapoda</taxon>
        <taxon>Insecta</taxon>
        <taxon>Pterygota</taxon>
        <taxon>Neoptera</taxon>
        <taxon>Endopterygota</taxon>
        <taxon>Lepidoptera</taxon>
        <taxon>Glossata</taxon>
        <taxon>Ditrysia</taxon>
        <taxon>Papilionoidea</taxon>
        <taxon>Nymphalidae</taxon>
        <taxon>Nymphalinae</taxon>
        <taxon>Vanessa</taxon>
    </lineage>
</organism>